<keyword evidence="4" id="KW-1185">Reference proteome</keyword>
<feature type="transmembrane region" description="Helical" evidence="2">
    <location>
        <begin position="95"/>
        <end position="113"/>
    </location>
</feature>
<evidence type="ECO:0000313" key="4">
    <source>
        <dbReference type="Proteomes" id="UP001139488"/>
    </source>
</evidence>
<dbReference type="PANTHER" id="PTHR35813:SF1">
    <property type="entry name" value="INNER MEMBRANE PROTEIN YBAN"/>
    <property type="match status" value="1"/>
</dbReference>
<evidence type="ECO:0000256" key="1">
    <source>
        <dbReference type="PIRNR" id="PIRNR016789"/>
    </source>
</evidence>
<proteinExistence type="predicted"/>
<sequence length="124" mass="13732">MWNAAGGLSLVLGAIGILLPLLPTTPFILLASACFLRGSPGFHQWLLRNKHLGPVLIEWQLHRSISATVRIKGLILILASFAFSIYMVPHMWLKLALLCFLVALVSFFLRIPVKESVADRGENL</sequence>
<dbReference type="AlphaFoldDB" id="A0A9X2AXA8"/>
<feature type="transmembrane region" description="Helical" evidence="2">
    <location>
        <begin position="71"/>
        <end position="89"/>
    </location>
</feature>
<keyword evidence="1" id="KW-1003">Cell membrane</keyword>
<comment type="subcellular location">
    <subcellularLocation>
        <location evidence="1">Cell inner membrane</location>
        <topology evidence="1">Multi-pass membrane protein</topology>
    </subcellularLocation>
</comment>
<dbReference type="GO" id="GO:0005886">
    <property type="term" value="C:plasma membrane"/>
    <property type="evidence" value="ECO:0007669"/>
    <property type="project" value="UniProtKB-SubCell"/>
</dbReference>
<keyword evidence="2" id="KW-0812">Transmembrane</keyword>
<name>A0A9X2AXA8_9VIBR</name>
<dbReference type="RefSeq" id="WP_244354530.1">
    <property type="nucleotide sequence ID" value="NZ_JAJNNZ010000001.1"/>
</dbReference>
<evidence type="ECO:0000256" key="2">
    <source>
        <dbReference type="SAM" id="Phobius"/>
    </source>
</evidence>
<dbReference type="Proteomes" id="UP001139488">
    <property type="component" value="Unassembled WGS sequence"/>
</dbReference>
<dbReference type="EMBL" id="JAJNNZ010000001">
    <property type="protein sequence ID" value="MCJ2375478.1"/>
    <property type="molecule type" value="Genomic_DNA"/>
</dbReference>
<dbReference type="Pfam" id="PF04304">
    <property type="entry name" value="DUF454"/>
    <property type="match status" value="1"/>
</dbReference>
<evidence type="ECO:0000313" key="3">
    <source>
        <dbReference type="EMBL" id="MCJ2375478.1"/>
    </source>
</evidence>
<protein>
    <recommendedName>
        <fullName evidence="1">Inner membrane protein</fullName>
    </recommendedName>
</protein>
<keyword evidence="2" id="KW-1133">Transmembrane helix</keyword>
<gene>
    <name evidence="3" type="ORF">LNL84_01360</name>
</gene>
<dbReference type="InterPro" id="IPR007401">
    <property type="entry name" value="DUF454"/>
</dbReference>
<feature type="transmembrane region" description="Helical" evidence="2">
    <location>
        <begin position="12"/>
        <end position="36"/>
    </location>
</feature>
<comment type="caution">
    <text evidence="3">The sequence shown here is derived from an EMBL/GenBank/DDBJ whole genome shotgun (WGS) entry which is preliminary data.</text>
</comment>
<keyword evidence="1 2" id="KW-0472">Membrane</keyword>
<organism evidence="3 4">
    <name type="scientific">Vibrio gelatinilyticus</name>
    <dbReference type="NCBI Taxonomy" id="2893468"/>
    <lineage>
        <taxon>Bacteria</taxon>
        <taxon>Pseudomonadati</taxon>
        <taxon>Pseudomonadota</taxon>
        <taxon>Gammaproteobacteria</taxon>
        <taxon>Vibrionales</taxon>
        <taxon>Vibrionaceae</taxon>
        <taxon>Vibrio</taxon>
    </lineage>
</organism>
<accession>A0A9X2AXA8</accession>
<dbReference type="PANTHER" id="PTHR35813">
    <property type="entry name" value="INNER MEMBRANE PROTEIN YBAN"/>
    <property type="match status" value="1"/>
</dbReference>
<dbReference type="PIRSF" id="PIRSF016789">
    <property type="entry name" value="DUF454"/>
    <property type="match status" value="1"/>
</dbReference>
<reference evidence="3" key="1">
    <citation type="submission" date="2021-11" db="EMBL/GenBank/DDBJ databases">
        <title>Vibrio ZSDE26 sp. nov. and Vibrio ZSDZ34 sp. nov., isolated from coastal seawater in Qingdao.</title>
        <authorList>
            <person name="Zhang P."/>
        </authorList>
    </citation>
    <scope>NUCLEOTIDE SEQUENCE</scope>
    <source>
        <strain evidence="3">ZSDZ34</strain>
    </source>
</reference>
<keyword evidence="1" id="KW-0997">Cell inner membrane</keyword>